<comment type="caution">
    <text evidence="2">The sequence shown here is derived from an EMBL/GenBank/DDBJ whole genome shotgun (WGS) entry which is preliminary data.</text>
</comment>
<organism evidence="2 3">
    <name type="scientific">Oxalicibacterium flavum</name>
    <dbReference type="NCBI Taxonomy" id="179467"/>
    <lineage>
        <taxon>Bacteria</taxon>
        <taxon>Pseudomonadati</taxon>
        <taxon>Pseudomonadota</taxon>
        <taxon>Betaproteobacteria</taxon>
        <taxon>Burkholderiales</taxon>
        <taxon>Oxalobacteraceae</taxon>
        <taxon>Oxalicibacterium</taxon>
    </lineage>
</organism>
<name>A0A8J2XYH9_9BURK</name>
<dbReference type="Proteomes" id="UP000620266">
    <property type="component" value="Unassembled WGS sequence"/>
</dbReference>
<feature type="compositionally biased region" description="Basic and acidic residues" evidence="1">
    <location>
        <begin position="48"/>
        <end position="97"/>
    </location>
</feature>
<reference evidence="2" key="1">
    <citation type="journal article" date="2014" name="Int. J. Syst. Evol. Microbiol.">
        <title>Complete genome sequence of Corynebacterium casei LMG S-19264T (=DSM 44701T), isolated from a smear-ripened cheese.</title>
        <authorList>
            <consortium name="US DOE Joint Genome Institute (JGI-PGF)"/>
            <person name="Walter F."/>
            <person name="Albersmeier A."/>
            <person name="Kalinowski J."/>
            <person name="Ruckert C."/>
        </authorList>
    </citation>
    <scope>NUCLEOTIDE SEQUENCE</scope>
    <source>
        <strain evidence="2">CCM 7086</strain>
    </source>
</reference>
<sequence>MNTKAKQNSTAADKGTAMPEAQVSTDKRHDDRAGLRETKENAASSPRLPHERDESFDSQDDKPREVIERAHDDIVEGQVDTDRRGMAGVEEVRRDDANATQKEIPDSSRNPPSTPRR</sequence>
<feature type="compositionally biased region" description="Polar residues" evidence="1">
    <location>
        <begin position="1"/>
        <end position="11"/>
    </location>
</feature>
<evidence type="ECO:0000313" key="2">
    <source>
        <dbReference type="EMBL" id="GGC11957.1"/>
    </source>
</evidence>
<dbReference type="RefSeq" id="WP_229728987.1">
    <property type="nucleotide sequence ID" value="NZ_BMCG01000004.1"/>
</dbReference>
<gene>
    <name evidence="2" type="ORF">GCM10007205_21340</name>
</gene>
<feature type="region of interest" description="Disordered" evidence="1">
    <location>
        <begin position="1"/>
        <end position="117"/>
    </location>
</feature>
<evidence type="ECO:0000313" key="3">
    <source>
        <dbReference type="Proteomes" id="UP000620266"/>
    </source>
</evidence>
<dbReference type="AlphaFoldDB" id="A0A8J2XYH9"/>
<accession>A0A8J2XYH9</accession>
<proteinExistence type="predicted"/>
<keyword evidence="3" id="KW-1185">Reference proteome</keyword>
<evidence type="ECO:0000256" key="1">
    <source>
        <dbReference type="SAM" id="MobiDB-lite"/>
    </source>
</evidence>
<dbReference type="EMBL" id="BMCG01000004">
    <property type="protein sequence ID" value="GGC11957.1"/>
    <property type="molecule type" value="Genomic_DNA"/>
</dbReference>
<reference evidence="2" key="2">
    <citation type="submission" date="2020-09" db="EMBL/GenBank/DDBJ databases">
        <authorList>
            <person name="Sun Q."/>
            <person name="Sedlacek I."/>
        </authorList>
    </citation>
    <scope>NUCLEOTIDE SEQUENCE</scope>
    <source>
        <strain evidence="2">CCM 7086</strain>
    </source>
</reference>
<feature type="compositionally biased region" description="Basic and acidic residues" evidence="1">
    <location>
        <begin position="25"/>
        <end position="40"/>
    </location>
</feature>
<protein>
    <submittedName>
        <fullName evidence="2">Uncharacterized protein</fullName>
    </submittedName>
</protein>